<evidence type="ECO:0000313" key="1">
    <source>
        <dbReference type="EMBL" id="CAF1444210.1"/>
    </source>
</evidence>
<evidence type="ECO:0000313" key="4">
    <source>
        <dbReference type="Proteomes" id="UP000663870"/>
    </source>
</evidence>
<accession>A0A815P522</accession>
<comment type="caution">
    <text evidence="1">The sequence shown here is derived from an EMBL/GenBank/DDBJ whole genome shotgun (WGS) entry which is preliminary data.</text>
</comment>
<proteinExistence type="predicted"/>
<dbReference type="EMBL" id="CAJNOL010008738">
    <property type="protein sequence ID" value="CAF1638534.1"/>
    <property type="molecule type" value="Genomic_DNA"/>
</dbReference>
<reference evidence="1" key="1">
    <citation type="submission" date="2021-02" db="EMBL/GenBank/DDBJ databases">
        <authorList>
            <person name="Nowell W R."/>
        </authorList>
    </citation>
    <scope>NUCLEOTIDE SEQUENCE</scope>
</reference>
<dbReference type="Proteomes" id="UP000663889">
    <property type="component" value="Unassembled WGS sequence"/>
</dbReference>
<evidence type="ECO:0000313" key="5">
    <source>
        <dbReference type="Proteomes" id="UP000663889"/>
    </source>
</evidence>
<gene>
    <name evidence="3" type="ORF">JXQ802_LOCUS52846</name>
    <name evidence="2" type="ORF">PYM288_LOCUS36499</name>
    <name evidence="1" type="ORF">SEV965_LOCUS33378</name>
</gene>
<dbReference type="AlphaFoldDB" id="A0A815P522"/>
<sequence length="36" mass="3845">MALTEAKIAADDGEDECDRSIVMMNSTAIILSSVDE</sequence>
<organism evidence="1 5">
    <name type="scientific">Rotaria sordida</name>
    <dbReference type="NCBI Taxonomy" id="392033"/>
    <lineage>
        <taxon>Eukaryota</taxon>
        <taxon>Metazoa</taxon>
        <taxon>Spiralia</taxon>
        <taxon>Gnathifera</taxon>
        <taxon>Rotifera</taxon>
        <taxon>Eurotatoria</taxon>
        <taxon>Bdelloidea</taxon>
        <taxon>Philodinida</taxon>
        <taxon>Philodinidae</taxon>
        <taxon>Rotaria</taxon>
    </lineage>
</organism>
<protein>
    <submittedName>
        <fullName evidence="1">Uncharacterized protein</fullName>
    </submittedName>
</protein>
<dbReference type="Proteomes" id="UP000663870">
    <property type="component" value="Unassembled WGS sequence"/>
</dbReference>
<name>A0A815P522_9BILA</name>
<dbReference type="EMBL" id="CAJNOH010007111">
    <property type="protein sequence ID" value="CAF1449816.1"/>
    <property type="molecule type" value="Genomic_DNA"/>
</dbReference>
<evidence type="ECO:0000313" key="2">
    <source>
        <dbReference type="EMBL" id="CAF1449816.1"/>
    </source>
</evidence>
<keyword evidence="4" id="KW-1185">Reference proteome</keyword>
<dbReference type="Proteomes" id="UP000663854">
    <property type="component" value="Unassembled WGS sequence"/>
</dbReference>
<evidence type="ECO:0000313" key="3">
    <source>
        <dbReference type="EMBL" id="CAF1638534.1"/>
    </source>
</evidence>
<dbReference type="EMBL" id="CAJNOU010004504">
    <property type="protein sequence ID" value="CAF1444210.1"/>
    <property type="molecule type" value="Genomic_DNA"/>
</dbReference>
<feature type="non-terminal residue" evidence="1">
    <location>
        <position position="36"/>
    </location>
</feature>